<dbReference type="EMBL" id="JADCNM010000428">
    <property type="protein sequence ID" value="KAG0447671.1"/>
    <property type="molecule type" value="Genomic_DNA"/>
</dbReference>
<dbReference type="Proteomes" id="UP000639772">
    <property type="component" value="Unassembled WGS sequence"/>
</dbReference>
<gene>
    <name evidence="1" type="ORF">HPP92_028198</name>
</gene>
<evidence type="ECO:0000313" key="1">
    <source>
        <dbReference type="EMBL" id="KAG0447671.1"/>
    </source>
</evidence>
<name>A0A835U690_VANPL</name>
<organism evidence="1 2">
    <name type="scientific">Vanilla planifolia</name>
    <name type="common">Vanilla</name>
    <dbReference type="NCBI Taxonomy" id="51239"/>
    <lineage>
        <taxon>Eukaryota</taxon>
        <taxon>Viridiplantae</taxon>
        <taxon>Streptophyta</taxon>
        <taxon>Embryophyta</taxon>
        <taxon>Tracheophyta</taxon>
        <taxon>Spermatophyta</taxon>
        <taxon>Magnoliopsida</taxon>
        <taxon>Liliopsida</taxon>
        <taxon>Asparagales</taxon>
        <taxon>Orchidaceae</taxon>
        <taxon>Vanilloideae</taxon>
        <taxon>Vanilleae</taxon>
        <taxon>Vanilla</taxon>
    </lineage>
</organism>
<reference evidence="1 2" key="1">
    <citation type="journal article" date="2020" name="Nat. Food">
        <title>A phased Vanilla planifolia genome enables genetic improvement of flavour and production.</title>
        <authorList>
            <person name="Hasing T."/>
            <person name="Tang H."/>
            <person name="Brym M."/>
            <person name="Khazi F."/>
            <person name="Huang T."/>
            <person name="Chambers A.H."/>
        </authorList>
    </citation>
    <scope>NUCLEOTIDE SEQUENCE [LARGE SCALE GENOMIC DNA]</scope>
    <source>
        <tissue evidence="1">Leaf</tissue>
    </source>
</reference>
<sequence>MSDSVSKSDISCGGLQPSVINPSSTFDLSSMDLPYDGHKYIIELMNQYDSNVNGNKAFSQAGLANELQNTSSILSPAQKQTTSMAQLELVATSLKKSSSQFCPFGEDIAPMEQEILAQSHELVHEFTYSPPFNMPPMVYPDSISRGMGRSSQNHNGTDWFY</sequence>
<proteinExistence type="predicted"/>
<dbReference type="AlphaFoldDB" id="A0A835U690"/>
<accession>A0A835U690</accession>
<protein>
    <submittedName>
        <fullName evidence="1">Uncharacterized protein</fullName>
    </submittedName>
</protein>
<evidence type="ECO:0000313" key="2">
    <source>
        <dbReference type="Proteomes" id="UP000639772"/>
    </source>
</evidence>
<comment type="caution">
    <text evidence="1">The sequence shown here is derived from an EMBL/GenBank/DDBJ whole genome shotgun (WGS) entry which is preliminary data.</text>
</comment>